<keyword evidence="3" id="KW-1185">Reference proteome</keyword>
<reference evidence="3" key="1">
    <citation type="submission" date="2017-02" db="EMBL/GenBank/DDBJ databases">
        <title>Comparative genomics and description of representatives of a novel lineage of planctomycetes thriving in anoxic sediments.</title>
        <authorList>
            <person name="Spring S."/>
            <person name="Bunk B."/>
            <person name="Sproer C."/>
            <person name="Klenk H.-P."/>
        </authorList>
    </citation>
    <scope>NUCLEOTIDE SEQUENCE [LARGE SCALE GENOMIC DNA]</scope>
    <source>
        <strain evidence="3">L21-RPul-D3</strain>
    </source>
</reference>
<keyword evidence="1" id="KW-0732">Signal</keyword>
<evidence type="ECO:0000256" key="1">
    <source>
        <dbReference type="SAM" id="SignalP"/>
    </source>
</evidence>
<dbReference type="EMBL" id="CP019633">
    <property type="protein sequence ID" value="AQQ10279.1"/>
    <property type="molecule type" value="Genomic_DNA"/>
</dbReference>
<gene>
    <name evidence="2" type="ORF">L21SP3_02107</name>
</gene>
<name>A0A1Q2HS41_9BACT</name>
<dbReference type="AlphaFoldDB" id="A0A1Q2HS41"/>
<accession>A0A1Q2HS41</accession>
<feature type="chain" id="PRO_5012275610" evidence="1">
    <location>
        <begin position="27"/>
        <end position="83"/>
    </location>
</feature>
<feature type="signal peptide" evidence="1">
    <location>
        <begin position="1"/>
        <end position="26"/>
    </location>
</feature>
<organism evidence="2 3">
    <name type="scientific">Sedimentisphaera cyanobacteriorum</name>
    <dbReference type="NCBI Taxonomy" id="1940790"/>
    <lineage>
        <taxon>Bacteria</taxon>
        <taxon>Pseudomonadati</taxon>
        <taxon>Planctomycetota</taxon>
        <taxon>Phycisphaerae</taxon>
        <taxon>Sedimentisphaerales</taxon>
        <taxon>Sedimentisphaeraceae</taxon>
        <taxon>Sedimentisphaera</taxon>
    </lineage>
</organism>
<dbReference type="KEGG" id="pbu:L21SP3_02107"/>
<dbReference type="RefSeq" id="WP_077541347.1">
    <property type="nucleotide sequence ID" value="NZ_CP019633.1"/>
</dbReference>
<sequence precursor="true">MKTKYFTAMAVAALLAASALTLPVLAGSETMPASSVSQEASLSCGECSCSENGCNKNKQKCEKVEQSCGEESKGKCGSKCEKD</sequence>
<protein>
    <submittedName>
        <fullName evidence="2">Uncharacterized protein</fullName>
    </submittedName>
</protein>
<evidence type="ECO:0000313" key="3">
    <source>
        <dbReference type="Proteomes" id="UP000188273"/>
    </source>
</evidence>
<dbReference type="Proteomes" id="UP000188273">
    <property type="component" value="Chromosome"/>
</dbReference>
<evidence type="ECO:0000313" key="2">
    <source>
        <dbReference type="EMBL" id="AQQ10279.1"/>
    </source>
</evidence>
<proteinExistence type="predicted"/>